<dbReference type="EMBL" id="CP033361">
    <property type="protein sequence ID" value="QKC74188.1"/>
    <property type="molecule type" value="Genomic_DNA"/>
</dbReference>
<organism evidence="2 3">
    <name type="scientific">Mesorhizobium erdmanii</name>
    <dbReference type="NCBI Taxonomy" id="1777866"/>
    <lineage>
        <taxon>Bacteria</taxon>
        <taxon>Pseudomonadati</taxon>
        <taxon>Pseudomonadota</taxon>
        <taxon>Alphaproteobacteria</taxon>
        <taxon>Hyphomicrobiales</taxon>
        <taxon>Phyllobacteriaceae</taxon>
        <taxon>Mesorhizobium</taxon>
    </lineage>
</organism>
<protein>
    <submittedName>
        <fullName evidence="2">DNA-binding protein</fullName>
    </submittedName>
</protein>
<keyword evidence="2" id="KW-0238">DNA-binding</keyword>
<proteinExistence type="predicted"/>
<reference evidence="2 3" key="1">
    <citation type="submission" date="2018-10" db="EMBL/GenBank/DDBJ databases">
        <authorList>
            <person name="Perry B.J."/>
            <person name="Sullivan J.T."/>
            <person name="Murphy R.J.T."/>
            <person name="Ramsay J.P."/>
            <person name="Ronson C.W."/>
        </authorList>
    </citation>
    <scope>NUCLEOTIDE SEQUENCE [LARGE SCALE GENOMIC DNA]</scope>
    <source>
        <strain evidence="2 3">NZP2014</strain>
    </source>
</reference>
<dbReference type="Pfam" id="PF12728">
    <property type="entry name" value="HTH_17"/>
    <property type="match status" value="1"/>
</dbReference>
<dbReference type="Gene3D" id="1.10.1660.10">
    <property type="match status" value="1"/>
</dbReference>
<name>A0A6M7UDF0_9HYPH</name>
<sequence length="111" mass="12548">MALIDRPLEEQFGTKEAAKRLGISVKHLVRHVRAGRIRYINVALPESSRKQYRFTPYILKQFAQKQQQREVPASCQSIKAPKARSTVMTSNSTVVAFSALQKPGTKKKPKP</sequence>
<accession>A0A6M7UDF0</accession>
<evidence type="ECO:0000313" key="3">
    <source>
        <dbReference type="Proteomes" id="UP000503339"/>
    </source>
</evidence>
<dbReference type="InterPro" id="IPR041657">
    <property type="entry name" value="HTH_17"/>
</dbReference>
<evidence type="ECO:0000259" key="1">
    <source>
        <dbReference type="Pfam" id="PF12728"/>
    </source>
</evidence>
<dbReference type="RefSeq" id="WP_155765374.1">
    <property type="nucleotide sequence ID" value="NZ_CP033361.1"/>
</dbReference>
<dbReference type="KEGG" id="merd:EB233_00505"/>
<keyword evidence="3" id="KW-1185">Reference proteome</keyword>
<dbReference type="AlphaFoldDB" id="A0A6M7UDF0"/>
<dbReference type="Proteomes" id="UP000503339">
    <property type="component" value="Chromosome"/>
</dbReference>
<gene>
    <name evidence="2" type="ORF">EB233_00505</name>
</gene>
<dbReference type="GO" id="GO:0003677">
    <property type="term" value="F:DNA binding"/>
    <property type="evidence" value="ECO:0007669"/>
    <property type="project" value="UniProtKB-KW"/>
</dbReference>
<evidence type="ECO:0000313" key="2">
    <source>
        <dbReference type="EMBL" id="QKC74188.1"/>
    </source>
</evidence>
<feature type="domain" description="Helix-turn-helix" evidence="1">
    <location>
        <begin position="14"/>
        <end position="66"/>
    </location>
</feature>